<dbReference type="EMBL" id="JAGMWT010000010">
    <property type="protein sequence ID" value="KAH7120930.1"/>
    <property type="molecule type" value="Genomic_DNA"/>
</dbReference>
<dbReference type="PANTHER" id="PTHR22904:SF523">
    <property type="entry name" value="STRESS-INDUCED-PHOSPHOPROTEIN 1"/>
    <property type="match status" value="1"/>
</dbReference>
<evidence type="ECO:0000313" key="10">
    <source>
        <dbReference type="Proteomes" id="UP000700596"/>
    </source>
</evidence>
<feature type="compositionally biased region" description="Acidic residues" evidence="7">
    <location>
        <begin position="246"/>
        <end position="256"/>
    </location>
</feature>
<proteinExistence type="predicted"/>
<dbReference type="GO" id="GO:0051879">
    <property type="term" value="F:Hsp90 protein binding"/>
    <property type="evidence" value="ECO:0007669"/>
    <property type="project" value="TreeGrafter"/>
</dbReference>
<evidence type="ECO:0000313" key="9">
    <source>
        <dbReference type="EMBL" id="KAH7120930.1"/>
    </source>
</evidence>
<accession>A0A9P9DHX2</accession>
<feature type="compositionally biased region" description="Basic and acidic residues" evidence="7">
    <location>
        <begin position="257"/>
        <end position="266"/>
    </location>
</feature>
<dbReference type="Gene3D" id="1.10.260.100">
    <property type="match status" value="2"/>
</dbReference>
<dbReference type="InterPro" id="IPR019734">
    <property type="entry name" value="TPR_rpt"/>
</dbReference>
<name>A0A9P9DHX2_9PLEO</name>
<dbReference type="OrthoDB" id="2423701at2759"/>
<dbReference type="FunFam" id="1.10.260.100:FF:000004">
    <property type="entry name" value="Putative stress-induced-phosphoprotein 1"/>
    <property type="match status" value="1"/>
</dbReference>
<organism evidence="9 10">
    <name type="scientific">Dendryphion nanum</name>
    <dbReference type="NCBI Taxonomy" id="256645"/>
    <lineage>
        <taxon>Eukaryota</taxon>
        <taxon>Fungi</taxon>
        <taxon>Dikarya</taxon>
        <taxon>Ascomycota</taxon>
        <taxon>Pezizomycotina</taxon>
        <taxon>Dothideomycetes</taxon>
        <taxon>Pleosporomycetidae</taxon>
        <taxon>Pleosporales</taxon>
        <taxon>Torulaceae</taxon>
        <taxon>Dendryphion</taxon>
    </lineage>
</organism>
<keyword evidence="2" id="KW-0963">Cytoplasm</keyword>
<dbReference type="Gene3D" id="1.25.40.10">
    <property type="entry name" value="Tetratricopeptide repeat domain"/>
    <property type="match status" value="3"/>
</dbReference>
<dbReference type="Pfam" id="PF13181">
    <property type="entry name" value="TPR_8"/>
    <property type="match status" value="2"/>
</dbReference>
<feature type="compositionally biased region" description="Low complexity" evidence="7">
    <location>
        <begin position="203"/>
        <end position="212"/>
    </location>
</feature>
<protein>
    <recommendedName>
        <fullName evidence="8">STI1 domain-containing protein</fullName>
    </recommendedName>
</protein>
<gene>
    <name evidence="9" type="ORF">B0J11DRAFT_551482</name>
</gene>
<dbReference type="Proteomes" id="UP000700596">
    <property type="component" value="Unassembled WGS sequence"/>
</dbReference>
<feature type="repeat" description="TPR" evidence="6">
    <location>
        <begin position="70"/>
        <end position="103"/>
    </location>
</feature>
<feature type="repeat" description="TPR" evidence="6">
    <location>
        <begin position="2"/>
        <end position="35"/>
    </location>
</feature>
<dbReference type="GO" id="GO:0005737">
    <property type="term" value="C:cytoplasm"/>
    <property type="evidence" value="ECO:0007669"/>
    <property type="project" value="UniProtKB-SubCell"/>
</dbReference>
<evidence type="ECO:0000256" key="6">
    <source>
        <dbReference type="PROSITE-ProRule" id="PRU00339"/>
    </source>
</evidence>
<evidence type="ECO:0000256" key="7">
    <source>
        <dbReference type="SAM" id="MobiDB-lite"/>
    </source>
</evidence>
<comment type="subunit">
    <text evidence="5">Part of a larger complex that includes HSP70, HSP90, and immunophilins.</text>
</comment>
<evidence type="ECO:0000256" key="1">
    <source>
        <dbReference type="ARBA" id="ARBA00004496"/>
    </source>
</evidence>
<dbReference type="InterPro" id="IPR011990">
    <property type="entry name" value="TPR-like_helical_dom_sf"/>
</dbReference>
<dbReference type="SMART" id="SM00028">
    <property type="entry name" value="TPR"/>
    <property type="match status" value="9"/>
</dbReference>
<keyword evidence="3" id="KW-0677">Repeat</keyword>
<feature type="repeat" description="TPR" evidence="6">
    <location>
        <begin position="36"/>
        <end position="69"/>
    </location>
</feature>
<reference evidence="9" key="1">
    <citation type="journal article" date="2021" name="Nat. Commun.">
        <title>Genetic determinants of endophytism in the Arabidopsis root mycobiome.</title>
        <authorList>
            <person name="Mesny F."/>
            <person name="Miyauchi S."/>
            <person name="Thiergart T."/>
            <person name="Pickel B."/>
            <person name="Atanasova L."/>
            <person name="Karlsson M."/>
            <person name="Huettel B."/>
            <person name="Barry K.W."/>
            <person name="Haridas S."/>
            <person name="Chen C."/>
            <person name="Bauer D."/>
            <person name="Andreopoulos W."/>
            <person name="Pangilinan J."/>
            <person name="LaButti K."/>
            <person name="Riley R."/>
            <person name="Lipzen A."/>
            <person name="Clum A."/>
            <person name="Drula E."/>
            <person name="Henrissat B."/>
            <person name="Kohler A."/>
            <person name="Grigoriev I.V."/>
            <person name="Martin F.M."/>
            <person name="Hacquard S."/>
        </authorList>
    </citation>
    <scope>NUCLEOTIDE SEQUENCE</scope>
    <source>
        <strain evidence="9">MPI-CAGE-CH-0243</strain>
    </source>
</reference>
<dbReference type="Pfam" id="PF13432">
    <property type="entry name" value="TPR_16"/>
    <property type="match status" value="1"/>
</dbReference>
<evidence type="ECO:0000256" key="5">
    <source>
        <dbReference type="ARBA" id="ARBA00064323"/>
    </source>
</evidence>
<comment type="subcellular location">
    <subcellularLocation>
        <location evidence="1">Cytoplasm</location>
    </subcellularLocation>
</comment>
<dbReference type="PANTHER" id="PTHR22904">
    <property type="entry name" value="TPR REPEAT CONTAINING PROTEIN"/>
    <property type="match status" value="1"/>
</dbReference>
<dbReference type="SMART" id="SM00727">
    <property type="entry name" value="STI1"/>
    <property type="match status" value="2"/>
</dbReference>
<comment type="caution">
    <text evidence="9">The sequence shown here is derived from an EMBL/GenBank/DDBJ whole genome shotgun (WGS) entry which is preliminary data.</text>
</comment>
<keyword evidence="4 6" id="KW-0802">TPR repeat</keyword>
<feature type="domain" description="STI1" evidence="8">
    <location>
        <begin position="140"/>
        <end position="189"/>
    </location>
</feature>
<feature type="domain" description="STI1" evidence="8">
    <location>
        <begin position="538"/>
        <end position="577"/>
    </location>
</feature>
<dbReference type="AlphaFoldDB" id="A0A9P9DHX2"/>
<dbReference type="GO" id="GO:0042030">
    <property type="term" value="F:ATPase inhibitor activity"/>
    <property type="evidence" value="ECO:0007669"/>
    <property type="project" value="UniProtKB-ARBA"/>
</dbReference>
<dbReference type="Pfam" id="PF17830">
    <property type="entry name" value="STI1-HOP_DP"/>
    <property type="match status" value="2"/>
</dbReference>
<dbReference type="FunFam" id="1.25.40.10:FF:000010">
    <property type="entry name" value="Stress-induced phosphoprotein 1"/>
    <property type="match status" value="1"/>
</dbReference>
<feature type="compositionally biased region" description="Basic and acidic residues" evidence="7">
    <location>
        <begin position="234"/>
        <end position="245"/>
    </location>
</feature>
<feature type="region of interest" description="Disordered" evidence="7">
    <location>
        <begin position="203"/>
        <end position="266"/>
    </location>
</feature>
<dbReference type="FunFam" id="1.25.40.10:FF:000027">
    <property type="entry name" value="stress-induced-phosphoprotein 1 isoform X1"/>
    <property type="match status" value="1"/>
</dbReference>
<feature type="repeat" description="TPR" evidence="6">
    <location>
        <begin position="401"/>
        <end position="434"/>
    </location>
</feature>
<feature type="repeat" description="TPR" evidence="6">
    <location>
        <begin position="341"/>
        <end position="374"/>
    </location>
</feature>
<dbReference type="InterPro" id="IPR041243">
    <property type="entry name" value="STI1/HOP_DP"/>
</dbReference>
<evidence type="ECO:0000256" key="3">
    <source>
        <dbReference type="ARBA" id="ARBA00022737"/>
    </source>
</evidence>
<dbReference type="FunFam" id="1.10.260.100:FF:000002">
    <property type="entry name" value="Stress-induced-phosphoprotein 1 (Hsp70/Hsp90-organizing)"/>
    <property type="match status" value="1"/>
</dbReference>
<evidence type="ECO:0000259" key="8">
    <source>
        <dbReference type="SMART" id="SM00727"/>
    </source>
</evidence>
<evidence type="ECO:0000256" key="4">
    <source>
        <dbReference type="ARBA" id="ARBA00022803"/>
    </source>
</evidence>
<keyword evidence="10" id="KW-1185">Reference proteome</keyword>
<dbReference type="InterPro" id="IPR006636">
    <property type="entry name" value="STI1_HS-bd"/>
</dbReference>
<dbReference type="PROSITE" id="PS50005">
    <property type="entry name" value="TPR"/>
    <property type="match status" value="5"/>
</dbReference>
<dbReference type="FunFam" id="1.25.40.10:FF:000020">
    <property type="entry name" value="Stress-induced phosphoprotein 1"/>
    <property type="match status" value="1"/>
</dbReference>
<sequence length="590" mass="65648">MADALKAEGNKLFAEKKFAESIEKFTQAIEIDPSNHVLYSNRSGAYASLKDYEHALEDANKVVEIKPDWSKGWGRKGTALHGSGDLVGATDAFEEALKLDPKNAQAQSGLNSVKRAIESEAQADGLGSDPSGGLGSLFNDPNMIQKLASNPKTASLLGDSEFMAKLQRLRTNPNDVGREMQDPRFLQVMSVLLGIDMQFGAPGAGAQQAGNQSRVDAEEDVEMPDARPPPPKYEAPRSETKKEPEPQPEPEEETEEEKAAKEAKIQADELKKKGTDFYKKRKFDEAIENYEKAWDTHKDITYLTNLGAAKFEKGDYQGCIESCLKAVEYGREILADFKMIAKAFARIGTAYEKLGDLANAVVYYQKAQTEHRTPEVLAKLRAAEKAKIQAEKESYIDPEKAEKARELGNAKFKEADWPAAVEAYSEMIKRAPEDPRGYSNRAACFIKLLSFPSAVSDCDEAIKRDPKFIRAYLRKAQAYFAMREYSKCIDVCAVASENDEGGKNAREIQQQEQKAMEAQYSAREGETEQETMERIQRDPEIVAILQDPVMQSILQQAKDNPAALQEHLKNAQIRQKVQKLVAAGVIRMGR</sequence>
<evidence type="ECO:0000256" key="2">
    <source>
        <dbReference type="ARBA" id="ARBA00022490"/>
    </source>
</evidence>
<dbReference type="SUPFAM" id="SSF48452">
    <property type="entry name" value="TPR-like"/>
    <property type="match status" value="3"/>
</dbReference>